<feature type="domain" description="Internalin N-terminal" evidence="8">
    <location>
        <begin position="32"/>
        <end position="74"/>
    </location>
</feature>
<name>A0A0H3GHZ4_LISM4</name>
<evidence type="ECO:0000259" key="7">
    <source>
        <dbReference type="Pfam" id="PF08191"/>
    </source>
</evidence>
<dbReference type="PANTHER" id="PTHR46652">
    <property type="entry name" value="LEUCINE-RICH REPEAT AND IQ DOMAIN-CONTAINING PROTEIN 1-RELATED"/>
    <property type="match status" value="1"/>
</dbReference>
<evidence type="ECO:0000313" key="10">
    <source>
        <dbReference type="Proteomes" id="UP000001288"/>
    </source>
</evidence>
<dbReference type="InterPro" id="IPR050836">
    <property type="entry name" value="SDS22/Internalin_LRR"/>
</dbReference>
<dbReference type="InterPro" id="IPR001611">
    <property type="entry name" value="Leu-rich_rpt"/>
</dbReference>
<dbReference type="HOGENOM" id="CLU_019447_2_0_9"/>
<evidence type="ECO:0000256" key="2">
    <source>
        <dbReference type="ARBA" id="ARBA00009432"/>
    </source>
</evidence>
<evidence type="ECO:0000256" key="1">
    <source>
        <dbReference type="ARBA" id="ARBA00004613"/>
    </source>
</evidence>
<keyword evidence="3" id="KW-0964">Secreted</keyword>
<dbReference type="SMART" id="SM00365">
    <property type="entry name" value="LRR_SD22"/>
    <property type="match status" value="4"/>
</dbReference>
<dbReference type="Proteomes" id="UP000001288">
    <property type="component" value="Chromosome"/>
</dbReference>
<evidence type="ECO:0000313" key="9">
    <source>
        <dbReference type="EMBL" id="AEO06768.1"/>
    </source>
</evidence>
<gene>
    <name evidence="9" type="ordered locus">LMRG_02825</name>
</gene>
<proteinExistence type="inferred from homology"/>
<dbReference type="SUPFAM" id="SSF81296">
    <property type="entry name" value="E set domains"/>
    <property type="match status" value="1"/>
</dbReference>
<dbReference type="GO" id="GO:0005576">
    <property type="term" value="C:extracellular region"/>
    <property type="evidence" value="ECO:0007669"/>
    <property type="project" value="UniProtKB-SubCell"/>
</dbReference>
<organism evidence="9 10">
    <name type="scientific">Listeria monocytogenes serotype 1/2a (strain 10403S)</name>
    <dbReference type="NCBI Taxonomy" id="393133"/>
    <lineage>
        <taxon>Bacteria</taxon>
        <taxon>Bacillati</taxon>
        <taxon>Bacillota</taxon>
        <taxon>Bacilli</taxon>
        <taxon>Bacillales</taxon>
        <taxon>Listeriaceae</taxon>
        <taxon>Listeria</taxon>
    </lineage>
</organism>
<dbReference type="InterPro" id="IPR025875">
    <property type="entry name" value="Leu-rich_rpt_4"/>
</dbReference>
<accession>A0A0H3GHZ4</accession>
<dbReference type="InterPro" id="IPR014755">
    <property type="entry name" value="Cu-Rt/internalin_Ig-like"/>
</dbReference>
<dbReference type="SUPFAM" id="SSF52058">
    <property type="entry name" value="L domain-like"/>
    <property type="match status" value="1"/>
</dbReference>
<dbReference type="InterPro" id="IPR024634">
    <property type="entry name" value="Internalin_N"/>
</dbReference>
<dbReference type="PROSITE" id="PS51450">
    <property type="entry name" value="LRR"/>
    <property type="match status" value="4"/>
</dbReference>
<sequence>MLKKNNWLQNAVIAMLVLIVGLCINMGSGTKVQAESIQRPTPINQVFPDPGLANAVKQNLGKQSVTDLVSQKELSGVQNFNGDNSNIQSLAGMQFFTNLKELHLSHNQISDLSPLKDLTKLEELSVNRNRLKNLNGIPSACLSRLFLDNNELRDTDSLIHLKNLEILSIRNNKLKSIVMLGFLSKLEVLDLHGNEITNTGGLTRLKKVNWIDLTGQKCVNEPVKYQPELYITNTVKDPDGRWISPYYISNGGSYVDGCVLWELPVYTDEVSYKFSEYINVGETEAIFDGTVTQPIKN</sequence>
<dbReference type="KEGG" id="lmt:LMRG_02825"/>
<evidence type="ECO:0000256" key="5">
    <source>
        <dbReference type="ARBA" id="ARBA00022729"/>
    </source>
</evidence>
<keyword evidence="4" id="KW-0433">Leucine-rich repeat</keyword>
<dbReference type="Pfam" id="PF12354">
    <property type="entry name" value="Internalin_N"/>
    <property type="match status" value="1"/>
</dbReference>
<dbReference type="Gene3D" id="2.60.40.1220">
    <property type="match status" value="1"/>
</dbReference>
<dbReference type="Gene3D" id="3.80.10.10">
    <property type="entry name" value="Ribonuclease Inhibitor"/>
    <property type="match status" value="1"/>
</dbReference>
<dbReference type="Pfam" id="PF08191">
    <property type="entry name" value="LRR_adjacent"/>
    <property type="match status" value="1"/>
</dbReference>
<dbReference type="InterPro" id="IPR032675">
    <property type="entry name" value="LRR_dom_sf"/>
</dbReference>
<feature type="domain" description="Internalin Ig-like inter-repeat region" evidence="7">
    <location>
        <begin position="240"/>
        <end position="296"/>
    </location>
</feature>
<comment type="subcellular location">
    <subcellularLocation>
        <location evidence="1">Secreted</location>
    </subcellularLocation>
</comment>
<dbReference type="InterPro" id="IPR003591">
    <property type="entry name" value="Leu-rich_rpt_typical-subtyp"/>
</dbReference>
<comment type="similarity">
    <text evidence="2">Belongs to the internalin family.</text>
</comment>
<dbReference type="SMR" id="A0A0H3GHZ4"/>
<dbReference type="Pfam" id="PF12799">
    <property type="entry name" value="LRR_4"/>
    <property type="match status" value="1"/>
</dbReference>
<evidence type="ECO:0000256" key="6">
    <source>
        <dbReference type="ARBA" id="ARBA00022737"/>
    </source>
</evidence>
<keyword evidence="5" id="KW-0732">Signal</keyword>
<evidence type="ECO:0000256" key="4">
    <source>
        <dbReference type="ARBA" id="ARBA00022614"/>
    </source>
</evidence>
<dbReference type="PANTHER" id="PTHR46652:SF3">
    <property type="entry name" value="LEUCINE-RICH REPEAT-CONTAINING PROTEIN 9"/>
    <property type="match status" value="1"/>
</dbReference>
<reference evidence="10" key="1">
    <citation type="submission" date="2010-04" db="EMBL/GenBank/DDBJ databases">
        <title>The genome sequence of Listeria monocytogenes strain 10403S.</title>
        <authorList>
            <consortium name="The Broad Institute Genome Sequencing Platform"/>
            <consortium name="The Broad Institute Genome Sequencing Center for Infectious Disease."/>
            <person name="Borowsky M."/>
            <person name="Borodovsky M."/>
            <person name="Young S.K."/>
            <person name="Zeng Q."/>
            <person name="Koehrsen M."/>
            <person name="Fitzgerald M."/>
            <person name="Wiedmann M."/>
            <person name="Swaminathan B."/>
            <person name="Lauer P."/>
            <person name="Portnoy D."/>
            <person name="Cossart P."/>
            <person name="Buchrieser C."/>
            <person name="Higgins D."/>
            <person name="Abouelleil A."/>
            <person name="Alvarado L."/>
            <person name="Arachchi H.M."/>
            <person name="Berlin A."/>
            <person name="Borenstein D."/>
            <person name="Brown A."/>
            <person name="Chapman S.B."/>
            <person name="Chen Z."/>
            <person name="Dunbar C.D."/>
            <person name="Engels R."/>
            <person name="Freedman E."/>
            <person name="Gearin G."/>
            <person name="Gellesch M."/>
            <person name="Goldberg J."/>
            <person name="Griggs A."/>
            <person name="Gujja S."/>
            <person name="Heilman E."/>
            <person name="Heiman D."/>
            <person name="Howarth C."/>
            <person name="Jen D."/>
            <person name="Larson L."/>
            <person name="Lui A."/>
            <person name="MacDonald J."/>
            <person name="Mehta T."/>
            <person name="Montmayeur A."/>
            <person name="Neiman D."/>
            <person name="Park D."/>
            <person name="Pearson M."/>
            <person name="Priest M."/>
            <person name="Richards J."/>
            <person name="Roberts A."/>
            <person name="Saif S."/>
            <person name="Shea T."/>
            <person name="Shenoy N."/>
            <person name="Sisk P."/>
            <person name="Stolte C."/>
            <person name="Sykes S."/>
            <person name="Walk T."/>
            <person name="White J."/>
            <person name="Yandava C."/>
            <person name="Haas B."/>
            <person name="Nusbaum C."/>
            <person name="Birren B."/>
        </authorList>
    </citation>
    <scope>NUCLEOTIDE SEQUENCE [LARGE SCALE GENOMIC DNA]</scope>
    <source>
        <strain evidence="10">10403S</strain>
    </source>
</reference>
<dbReference type="AlphaFoldDB" id="A0A0H3GHZ4"/>
<evidence type="ECO:0000256" key="3">
    <source>
        <dbReference type="ARBA" id="ARBA00022525"/>
    </source>
</evidence>
<protein>
    <submittedName>
        <fullName evidence="9">Internalin C</fullName>
    </submittedName>
</protein>
<dbReference type="InterPro" id="IPR012569">
    <property type="entry name" value="Inl_IR"/>
</dbReference>
<dbReference type="SMART" id="SM00369">
    <property type="entry name" value="LRR_TYP"/>
    <property type="match status" value="4"/>
</dbReference>
<evidence type="ECO:0000259" key="8">
    <source>
        <dbReference type="Pfam" id="PF12354"/>
    </source>
</evidence>
<dbReference type="EMBL" id="CP002002">
    <property type="protein sequence ID" value="AEO06768.1"/>
    <property type="molecule type" value="Genomic_DNA"/>
</dbReference>
<dbReference type="InterPro" id="IPR014756">
    <property type="entry name" value="Ig_E-set"/>
</dbReference>
<keyword evidence="6" id="KW-0677">Repeat</keyword>